<evidence type="ECO:0000256" key="4">
    <source>
        <dbReference type="ARBA" id="ARBA00022483"/>
    </source>
</evidence>
<keyword evidence="5" id="KW-0964">Secreted</keyword>
<dbReference type="Gene3D" id="1.25.40.20">
    <property type="entry name" value="Ankyrin repeat-containing domain"/>
    <property type="match status" value="3"/>
</dbReference>
<evidence type="ECO:0000256" key="1">
    <source>
        <dbReference type="ARBA" id="ARBA00004175"/>
    </source>
</evidence>
<dbReference type="GO" id="GO:0006887">
    <property type="term" value="P:exocytosis"/>
    <property type="evidence" value="ECO:0007669"/>
    <property type="project" value="UniProtKB-KW"/>
</dbReference>
<evidence type="ECO:0000256" key="12">
    <source>
        <dbReference type="ARBA" id="ARBA00023043"/>
    </source>
</evidence>
<keyword evidence="17" id="KW-1185">Reference proteome</keyword>
<evidence type="ECO:0000256" key="8">
    <source>
        <dbReference type="ARBA" id="ARBA00022699"/>
    </source>
</evidence>
<accession>A0AAV1ZEK0</accession>
<proteinExistence type="inferred from homology"/>
<keyword evidence="13" id="KW-1053">Target membrane</keyword>
<dbReference type="Pfam" id="PF12796">
    <property type="entry name" value="Ank_2"/>
    <property type="match status" value="1"/>
</dbReference>
<feature type="repeat" description="ANK" evidence="15">
    <location>
        <begin position="600"/>
        <end position="632"/>
    </location>
</feature>
<evidence type="ECO:0000256" key="10">
    <source>
        <dbReference type="ARBA" id="ARBA00022786"/>
    </source>
</evidence>
<feature type="repeat" description="ANK" evidence="15">
    <location>
        <begin position="673"/>
        <end position="705"/>
    </location>
</feature>
<comment type="similarity">
    <text evidence="14">Belongs to the fem-1 family.</text>
</comment>
<feature type="repeat" description="ANK" evidence="15">
    <location>
        <begin position="633"/>
        <end position="654"/>
    </location>
</feature>
<dbReference type="InterPro" id="IPR011990">
    <property type="entry name" value="TPR-like_helical_dom_sf"/>
</dbReference>
<dbReference type="PROSITE" id="PS50088">
    <property type="entry name" value="ANK_REPEAT"/>
    <property type="match status" value="4"/>
</dbReference>
<reference evidence="16 17" key="1">
    <citation type="submission" date="2024-04" db="EMBL/GenBank/DDBJ databases">
        <authorList>
            <person name="Rising A."/>
            <person name="Reimegard J."/>
            <person name="Sonavane S."/>
            <person name="Akerstrom W."/>
            <person name="Nylinder S."/>
            <person name="Hedman E."/>
            <person name="Kallberg Y."/>
        </authorList>
    </citation>
    <scope>NUCLEOTIDE SEQUENCE [LARGE SCALE GENOMIC DNA]</scope>
</reference>
<evidence type="ECO:0000256" key="14">
    <source>
        <dbReference type="ARBA" id="ARBA00038500"/>
    </source>
</evidence>
<keyword evidence="9" id="KW-0677">Repeat</keyword>
<dbReference type="GO" id="GO:0044218">
    <property type="term" value="C:other organism cell membrane"/>
    <property type="evidence" value="ECO:0007669"/>
    <property type="project" value="UniProtKB-KW"/>
</dbReference>
<dbReference type="PANTHER" id="PTHR24173">
    <property type="entry name" value="ANKYRIN REPEAT CONTAINING"/>
    <property type="match status" value="1"/>
</dbReference>
<comment type="subcellular location">
    <subcellularLocation>
        <location evidence="2">Secreted</location>
    </subcellularLocation>
    <subcellularLocation>
        <location evidence="1">Target cell membrane</location>
    </subcellularLocation>
</comment>
<feature type="repeat" description="ANK" evidence="15">
    <location>
        <begin position="519"/>
        <end position="551"/>
    </location>
</feature>
<evidence type="ECO:0000256" key="5">
    <source>
        <dbReference type="ARBA" id="ARBA00022525"/>
    </source>
</evidence>
<dbReference type="InterPro" id="IPR002110">
    <property type="entry name" value="Ankyrin_rpt"/>
</dbReference>
<dbReference type="SMART" id="SM00248">
    <property type="entry name" value="ANK"/>
    <property type="match status" value="6"/>
</dbReference>
<evidence type="ECO:0000256" key="6">
    <source>
        <dbReference type="ARBA" id="ARBA00022537"/>
    </source>
</evidence>
<dbReference type="SUPFAM" id="SSF48452">
    <property type="entry name" value="TPR-like"/>
    <property type="match status" value="2"/>
</dbReference>
<comment type="pathway">
    <text evidence="3">Protein modification; protein ubiquitination.</text>
</comment>
<dbReference type="AlphaFoldDB" id="A0AAV1ZEK0"/>
<keyword evidence="8" id="KW-0528">Neurotoxin</keyword>
<dbReference type="GO" id="GO:0005576">
    <property type="term" value="C:extracellular region"/>
    <property type="evidence" value="ECO:0007669"/>
    <property type="project" value="UniProtKB-SubCell"/>
</dbReference>
<dbReference type="Proteomes" id="UP001497382">
    <property type="component" value="Unassembled WGS sequence"/>
</dbReference>
<dbReference type="GO" id="GO:0044231">
    <property type="term" value="C:host cell presynaptic membrane"/>
    <property type="evidence" value="ECO:0007669"/>
    <property type="project" value="UniProtKB-KW"/>
</dbReference>
<keyword evidence="11" id="KW-0638">Presynaptic neurotoxin</keyword>
<dbReference type="SUPFAM" id="SSF48403">
    <property type="entry name" value="Ankyrin repeat"/>
    <property type="match status" value="1"/>
</dbReference>
<evidence type="ECO:0000313" key="16">
    <source>
        <dbReference type="EMBL" id="CAL1269938.1"/>
    </source>
</evidence>
<comment type="caution">
    <text evidence="16">The sequence shown here is derived from an EMBL/GenBank/DDBJ whole genome shotgun (WGS) entry which is preliminary data.</text>
</comment>
<dbReference type="EMBL" id="CAXIEN010000045">
    <property type="protein sequence ID" value="CAL1269938.1"/>
    <property type="molecule type" value="Genomic_DNA"/>
</dbReference>
<evidence type="ECO:0000256" key="11">
    <source>
        <dbReference type="ARBA" id="ARBA00023028"/>
    </source>
</evidence>
<organism evidence="16 17">
    <name type="scientific">Larinioides sclopetarius</name>
    <dbReference type="NCBI Taxonomy" id="280406"/>
    <lineage>
        <taxon>Eukaryota</taxon>
        <taxon>Metazoa</taxon>
        <taxon>Ecdysozoa</taxon>
        <taxon>Arthropoda</taxon>
        <taxon>Chelicerata</taxon>
        <taxon>Arachnida</taxon>
        <taxon>Araneae</taxon>
        <taxon>Araneomorphae</taxon>
        <taxon>Entelegynae</taxon>
        <taxon>Araneoidea</taxon>
        <taxon>Araneidae</taxon>
        <taxon>Larinioides</taxon>
    </lineage>
</organism>
<keyword evidence="7" id="KW-0800">Toxin</keyword>
<dbReference type="Pfam" id="PF13424">
    <property type="entry name" value="TPR_12"/>
    <property type="match status" value="2"/>
</dbReference>
<gene>
    <name evidence="16" type="ORF">LARSCL_LOCUS5017</name>
</gene>
<sequence length="793" mass="89992">MEEDIQQTITAISEEPNGENALKILHVSAYFGPTKGMHINMFLRVFNNIVEELDSAVLLLKKKYLIFESSKPEIIFVLQETRNYIRSFFKQNGGEKESFAEAVNLLTFHLLKAEIPLNYINHALSLVAYVIHEAVELTEISAGLPSLIVTGLKKHNRLLEAYVFGKSSMEFFAKALGKTHTEILTLRHNLATVLDAGEQHAKAVKVLQDLIEKHLKYSTVEDITKSLVQHARLLCELSRYKDALSLYEILIGDRNVLETSDREILEAWRDYAILLSHMGRHSKAIEILQDILIQRSRIMVEDNEFGLLTRQSLANVFREQGNCVRALEEITEVFSESTKFHGELHLDTLRAERDIGISLLSKGDHKEALEKLEDVEKKFDQNFAESHSDILRTRANIVSALMNINEYDKALQISEDAFEKYKNIFGEKRHEILRLKYNIGLIFLKQGKQSEALKILREVYAGFDDIFGPEHDETVTIKAELENLGYFQPALHKAAEERDLIKIVSLSGNKVNINKEDSEGRRLLHHAASNGHIRVAKYLLKMGAMYNVQDFSSATPYQLASDKQMKDLLNSISNLFKDVKRGILDNVESHKELINVKDKNGYSLLHWAVCNCHKLVVQQLLDAGADPKSISLKGNTPLHVASSKGYKEIAEILLLSVTGNDLSYLVNYKTTEGGNTALHVATKNNDLDMVKCLLMYGAAYDMENIEGLTPVLLSTDQHIFDLLTLIQDLFSSVQEENSMTIIQLKSLNYDNLLIFAKVHNSQGYTLLEVAIKNQHENFIHELLELLEDLNYSK</sequence>
<keyword evidence="4" id="KW-0268">Exocytosis</keyword>
<dbReference type="InterPro" id="IPR036770">
    <property type="entry name" value="Ankyrin_rpt-contain_sf"/>
</dbReference>
<evidence type="ECO:0000256" key="7">
    <source>
        <dbReference type="ARBA" id="ARBA00022656"/>
    </source>
</evidence>
<evidence type="ECO:0000256" key="15">
    <source>
        <dbReference type="PROSITE-ProRule" id="PRU00023"/>
    </source>
</evidence>
<dbReference type="Gene3D" id="1.25.40.10">
    <property type="entry name" value="Tetratricopeptide repeat domain"/>
    <property type="match status" value="2"/>
</dbReference>
<evidence type="ECO:0000256" key="13">
    <source>
        <dbReference type="ARBA" id="ARBA00023298"/>
    </source>
</evidence>
<protein>
    <submittedName>
        <fullName evidence="16">Uncharacterized protein</fullName>
    </submittedName>
</protein>
<keyword evidence="6" id="KW-1052">Target cell membrane</keyword>
<dbReference type="PANTHER" id="PTHR24173:SF74">
    <property type="entry name" value="ANKYRIN REPEAT DOMAIN-CONTAINING PROTEIN 16"/>
    <property type="match status" value="1"/>
</dbReference>
<dbReference type="Pfam" id="PF13857">
    <property type="entry name" value="Ank_5"/>
    <property type="match status" value="2"/>
</dbReference>
<evidence type="ECO:0000256" key="3">
    <source>
        <dbReference type="ARBA" id="ARBA00004906"/>
    </source>
</evidence>
<evidence type="ECO:0000313" key="17">
    <source>
        <dbReference type="Proteomes" id="UP001497382"/>
    </source>
</evidence>
<dbReference type="PROSITE" id="PS50297">
    <property type="entry name" value="ANK_REP_REGION"/>
    <property type="match status" value="4"/>
</dbReference>
<dbReference type="GO" id="GO:0090729">
    <property type="term" value="F:toxin activity"/>
    <property type="evidence" value="ECO:0007669"/>
    <property type="project" value="UniProtKB-KW"/>
</dbReference>
<keyword evidence="13" id="KW-0472">Membrane</keyword>
<evidence type="ECO:0000256" key="9">
    <source>
        <dbReference type="ARBA" id="ARBA00022737"/>
    </source>
</evidence>
<keyword evidence="10" id="KW-0833">Ubl conjugation pathway</keyword>
<keyword evidence="12 15" id="KW-0040">ANK repeat</keyword>
<evidence type="ECO:0000256" key="2">
    <source>
        <dbReference type="ARBA" id="ARBA00004613"/>
    </source>
</evidence>
<name>A0AAV1ZEK0_9ARAC</name>